<evidence type="ECO:0000256" key="1">
    <source>
        <dbReference type="SAM" id="Phobius"/>
    </source>
</evidence>
<dbReference type="PIRSF" id="PIRSF009160">
    <property type="entry name" value="UCP009160"/>
    <property type="match status" value="1"/>
</dbReference>
<gene>
    <name evidence="2" type="ORF">UFOPK3820_00586</name>
</gene>
<protein>
    <submittedName>
        <fullName evidence="2">Unannotated protein</fullName>
    </submittedName>
</protein>
<name>A0A6J5Z0P7_9ZZZZ</name>
<reference evidence="2" key="1">
    <citation type="submission" date="2020-05" db="EMBL/GenBank/DDBJ databases">
        <authorList>
            <person name="Chiriac C."/>
            <person name="Salcher M."/>
            <person name="Ghai R."/>
            <person name="Kavagutti S V."/>
        </authorList>
    </citation>
    <scope>NUCLEOTIDE SEQUENCE</scope>
</reference>
<proteinExistence type="predicted"/>
<dbReference type="Pfam" id="PF12811">
    <property type="entry name" value="BaxI_1"/>
    <property type="match status" value="1"/>
</dbReference>
<keyword evidence="1" id="KW-1133">Transmembrane helix</keyword>
<feature type="transmembrane region" description="Helical" evidence="1">
    <location>
        <begin position="94"/>
        <end position="113"/>
    </location>
</feature>
<dbReference type="PANTHER" id="PTHR41282:SF1">
    <property type="entry name" value="CONSERVED TRANSMEMBRANE PROTEIN-RELATED"/>
    <property type="match status" value="1"/>
</dbReference>
<accession>A0A6J5Z0P7</accession>
<dbReference type="EMBL" id="CAESAB010000016">
    <property type="protein sequence ID" value="CAB4336161.1"/>
    <property type="molecule type" value="Genomic_DNA"/>
</dbReference>
<dbReference type="InterPro" id="IPR010539">
    <property type="entry name" value="BaxI_1-like"/>
</dbReference>
<feature type="transmembrane region" description="Helical" evidence="1">
    <location>
        <begin position="43"/>
        <end position="62"/>
    </location>
</feature>
<dbReference type="PANTHER" id="PTHR41282">
    <property type="entry name" value="CONSERVED TRANSMEMBRANE PROTEIN-RELATED"/>
    <property type="match status" value="1"/>
</dbReference>
<feature type="transmembrane region" description="Helical" evidence="1">
    <location>
        <begin position="68"/>
        <end position="87"/>
    </location>
</feature>
<feature type="transmembrane region" description="Helical" evidence="1">
    <location>
        <begin position="177"/>
        <end position="196"/>
    </location>
</feature>
<feature type="transmembrane region" description="Helical" evidence="1">
    <location>
        <begin position="119"/>
        <end position="139"/>
    </location>
</feature>
<evidence type="ECO:0000313" key="2">
    <source>
        <dbReference type="EMBL" id="CAB4336161.1"/>
    </source>
</evidence>
<dbReference type="AlphaFoldDB" id="A0A6J5Z0P7"/>
<keyword evidence="1" id="KW-0812">Transmembrane</keyword>
<organism evidence="2">
    <name type="scientific">freshwater metagenome</name>
    <dbReference type="NCBI Taxonomy" id="449393"/>
    <lineage>
        <taxon>unclassified sequences</taxon>
        <taxon>metagenomes</taxon>
        <taxon>ecological metagenomes</taxon>
    </lineage>
</organism>
<sequence length="243" mass="25810">MRSSNPVLSGRGFARINPQEIGSRDLNTIESRPTSAPMSIDDVVIKTAGLFAVLLAVGTFAWSANSPLLALIGFGGGFILAMVNSFSKKVRPPLVIAYAAAQGLALGTISRMYDQSYDGIVGQAVIATACAFGGVLIAYRSGKIRVTPKFTRVLIGSLIGYLVFSIATIFIGFPTGGLGLLIAIGGVALASLFIVLDLDQIEKAVAARVPQEESWRCAFGLMVTLVWLYLEVLRLLSILRGRD</sequence>
<feature type="transmembrane region" description="Helical" evidence="1">
    <location>
        <begin position="217"/>
        <end position="239"/>
    </location>
</feature>
<keyword evidence="1" id="KW-0472">Membrane</keyword>
<feature type="transmembrane region" description="Helical" evidence="1">
    <location>
        <begin position="151"/>
        <end position="171"/>
    </location>
</feature>